<name>F8DAU4_HALXS</name>
<dbReference type="AlphaFoldDB" id="F8DAU4"/>
<evidence type="ECO:0000256" key="2">
    <source>
        <dbReference type="SAM" id="Phobius"/>
    </source>
</evidence>
<dbReference type="HOGENOM" id="CLU_137730_0_0_2"/>
<feature type="compositionally biased region" description="Basic and acidic residues" evidence="1">
    <location>
        <begin position="109"/>
        <end position="118"/>
    </location>
</feature>
<organism evidence="4 5">
    <name type="scientific">Halopiger xanaduensis (strain DSM 18323 / JCM 14033 / SH-6)</name>
    <dbReference type="NCBI Taxonomy" id="797210"/>
    <lineage>
        <taxon>Archaea</taxon>
        <taxon>Methanobacteriati</taxon>
        <taxon>Methanobacteriota</taxon>
        <taxon>Stenosarchaea group</taxon>
        <taxon>Halobacteria</taxon>
        <taxon>Halobacteriales</taxon>
        <taxon>Natrialbaceae</taxon>
        <taxon>Halopiger</taxon>
    </lineage>
</organism>
<dbReference type="OrthoDB" id="178074at2157"/>
<evidence type="ECO:0000256" key="1">
    <source>
        <dbReference type="SAM" id="MobiDB-lite"/>
    </source>
</evidence>
<dbReference type="KEGG" id="hxa:Halxa_2420"/>
<feature type="domain" description="SHOCT" evidence="3">
    <location>
        <begin position="118"/>
        <end position="145"/>
    </location>
</feature>
<feature type="compositionally biased region" description="Basic and acidic residues" evidence="1">
    <location>
        <begin position="157"/>
        <end position="166"/>
    </location>
</feature>
<dbReference type="RefSeq" id="WP_013879930.1">
    <property type="nucleotide sequence ID" value="NC_015666.1"/>
</dbReference>
<evidence type="ECO:0000313" key="5">
    <source>
        <dbReference type="Proteomes" id="UP000006794"/>
    </source>
</evidence>
<dbReference type="GeneID" id="10797376"/>
<evidence type="ECO:0000313" key="4">
    <source>
        <dbReference type="EMBL" id="AEH37039.1"/>
    </source>
</evidence>
<feature type="region of interest" description="Disordered" evidence="1">
    <location>
        <begin position="155"/>
        <end position="191"/>
    </location>
</feature>
<dbReference type="Proteomes" id="UP000006794">
    <property type="component" value="Chromosome"/>
</dbReference>
<keyword evidence="2" id="KW-0812">Transmembrane</keyword>
<keyword evidence="2" id="KW-1133">Transmembrane helix</keyword>
<protein>
    <recommendedName>
        <fullName evidence="3">SHOCT domain-containing protein</fullName>
    </recommendedName>
</protein>
<dbReference type="Pfam" id="PF09851">
    <property type="entry name" value="SHOCT"/>
    <property type="match status" value="1"/>
</dbReference>
<dbReference type="eggNOG" id="arCOG03912">
    <property type="taxonomic scope" value="Archaea"/>
</dbReference>
<feature type="region of interest" description="Disordered" evidence="1">
    <location>
        <begin position="79"/>
        <end position="118"/>
    </location>
</feature>
<feature type="compositionally biased region" description="Basic and acidic residues" evidence="1">
    <location>
        <begin position="174"/>
        <end position="191"/>
    </location>
</feature>
<dbReference type="EMBL" id="CP002839">
    <property type="protein sequence ID" value="AEH37039.1"/>
    <property type="molecule type" value="Genomic_DNA"/>
</dbReference>
<keyword evidence="5" id="KW-1185">Reference proteome</keyword>
<proteinExistence type="predicted"/>
<feature type="region of interest" description="Disordered" evidence="1">
    <location>
        <begin position="1"/>
        <end position="20"/>
    </location>
</feature>
<gene>
    <name evidence="4" type="ordered locus">Halxa_2420</name>
</gene>
<sequence>MRRTGPPGRDRNGGEGPAARLRENVTEITVLVATGLLLVAGFSGLMWLLPFAIVGYIVVVPLITMLFGNDGEYRALVGESGQRSSADADTAANREPGRTEPRSGSSHRSQTDESDRRDALETLRDRYAAGELTDEQFERKLERLLHTETLEDVADWVEDRSARGRAQDGTSDGADGREGENRTERDYEYES</sequence>
<dbReference type="InterPro" id="IPR018649">
    <property type="entry name" value="SHOCT"/>
</dbReference>
<evidence type="ECO:0000259" key="3">
    <source>
        <dbReference type="Pfam" id="PF09851"/>
    </source>
</evidence>
<feature type="transmembrane region" description="Helical" evidence="2">
    <location>
        <begin position="47"/>
        <end position="67"/>
    </location>
</feature>
<reference evidence="4 5" key="1">
    <citation type="journal article" date="2012" name="Stand. Genomic Sci.">
        <title>Complete genome sequence of Halopiger xanaduensis type strain (SH-6(T)).</title>
        <authorList>
            <person name="Anderson I."/>
            <person name="Tindall B.J."/>
            <person name="Rohde M."/>
            <person name="Lucas S."/>
            <person name="Han J."/>
            <person name="Lapidus A."/>
            <person name="Cheng J.F."/>
            <person name="Goodwin L."/>
            <person name="Pitluck S."/>
            <person name="Peters L."/>
            <person name="Pati A."/>
            <person name="Mikhailova N."/>
            <person name="Pagani I."/>
            <person name="Teshima H."/>
            <person name="Han C."/>
            <person name="Tapia R."/>
            <person name="Land M."/>
            <person name="Woyke T."/>
            <person name="Klenk H.P."/>
            <person name="Kyrpides N."/>
            <person name="Ivanova N."/>
        </authorList>
    </citation>
    <scope>NUCLEOTIDE SEQUENCE [LARGE SCALE GENOMIC DNA]</scope>
    <source>
        <strain evidence="5">DSM 18323 / JCM 14033 / SH-6</strain>
    </source>
</reference>
<accession>F8DAU4</accession>
<keyword evidence="2" id="KW-0472">Membrane</keyword>